<gene>
    <name evidence="6" type="primary">cheB</name>
    <name evidence="11" type="ORF">JYB65_10210</name>
</gene>
<evidence type="ECO:0000259" key="10">
    <source>
        <dbReference type="PROSITE" id="PS50122"/>
    </source>
</evidence>
<dbReference type="Pfam" id="PF01339">
    <property type="entry name" value="CheB_methylest"/>
    <property type="match status" value="1"/>
</dbReference>
<evidence type="ECO:0000256" key="1">
    <source>
        <dbReference type="ARBA" id="ARBA00022490"/>
    </source>
</evidence>
<feature type="domain" description="CheB-type methylesterase" evidence="10">
    <location>
        <begin position="165"/>
        <end position="357"/>
    </location>
</feature>
<dbReference type="EC" id="3.1.1.61" evidence="6"/>
<feature type="domain" description="Response regulatory" evidence="9">
    <location>
        <begin position="9"/>
        <end position="122"/>
    </location>
</feature>
<accession>A0A939D9T0</accession>
<evidence type="ECO:0000256" key="4">
    <source>
        <dbReference type="ARBA" id="ARBA00024867"/>
    </source>
</evidence>
<dbReference type="Gene3D" id="3.40.50.180">
    <property type="entry name" value="Methylesterase CheB, C-terminal domain"/>
    <property type="match status" value="1"/>
</dbReference>
<dbReference type="SMART" id="SM00448">
    <property type="entry name" value="REC"/>
    <property type="match status" value="1"/>
</dbReference>
<comment type="similarity">
    <text evidence="6">Belongs to the CheB family.</text>
</comment>
<dbReference type="GO" id="GO:0050568">
    <property type="term" value="F:protein-glutamine glutaminase activity"/>
    <property type="evidence" value="ECO:0007669"/>
    <property type="project" value="UniProtKB-UniRule"/>
</dbReference>
<comment type="catalytic activity">
    <reaction evidence="5 6">
        <text>[protein]-L-glutamate 5-O-methyl ester + H2O = L-glutamyl-[protein] + methanol + H(+)</text>
        <dbReference type="Rhea" id="RHEA:23236"/>
        <dbReference type="Rhea" id="RHEA-COMP:10208"/>
        <dbReference type="Rhea" id="RHEA-COMP:10311"/>
        <dbReference type="ChEBI" id="CHEBI:15377"/>
        <dbReference type="ChEBI" id="CHEBI:15378"/>
        <dbReference type="ChEBI" id="CHEBI:17790"/>
        <dbReference type="ChEBI" id="CHEBI:29973"/>
        <dbReference type="ChEBI" id="CHEBI:82795"/>
        <dbReference type="EC" id="3.1.1.61"/>
    </reaction>
</comment>
<dbReference type="Proteomes" id="UP000664545">
    <property type="component" value="Unassembled WGS sequence"/>
</dbReference>
<name>A0A939D9T0_CLOAM</name>
<reference evidence="11" key="1">
    <citation type="submission" date="2021-02" db="EMBL/GenBank/DDBJ databases">
        <title>Abyssanaerobacter marinus gen.nov., sp., nov, anaerobic bacterium isolated from the Onnuri vent field of Indian Ocean and suggestion of Mogibacteriaceae fam. nov., and proposal of reclassification of ambiguous this family's genus member.</title>
        <authorList>
            <person name="Kim Y.J."/>
            <person name="Yang J.-A."/>
        </authorList>
    </citation>
    <scope>NUCLEOTIDE SEQUENCE</scope>
    <source>
        <strain evidence="11">DSM 2634</strain>
    </source>
</reference>
<dbReference type="PANTHER" id="PTHR42872">
    <property type="entry name" value="PROTEIN-GLUTAMATE METHYLESTERASE/PROTEIN-GLUTAMINE GLUTAMINASE"/>
    <property type="match status" value="1"/>
</dbReference>
<dbReference type="PANTHER" id="PTHR42872:SF6">
    <property type="entry name" value="PROTEIN-GLUTAMATE METHYLESTERASE_PROTEIN-GLUTAMINE GLUTAMINASE"/>
    <property type="match status" value="1"/>
</dbReference>
<dbReference type="InterPro" id="IPR035909">
    <property type="entry name" value="CheB_C"/>
</dbReference>
<dbReference type="NCBIfam" id="NF001965">
    <property type="entry name" value="PRK00742.1"/>
    <property type="match status" value="1"/>
</dbReference>
<evidence type="ECO:0000256" key="7">
    <source>
        <dbReference type="PROSITE-ProRule" id="PRU00050"/>
    </source>
</evidence>
<dbReference type="GO" id="GO:0008984">
    <property type="term" value="F:protein-glutamate methylesterase activity"/>
    <property type="evidence" value="ECO:0007669"/>
    <property type="project" value="UniProtKB-UniRule"/>
</dbReference>
<dbReference type="InterPro" id="IPR000673">
    <property type="entry name" value="Sig_transdc_resp-reg_Me-estase"/>
</dbReference>
<dbReference type="RefSeq" id="WP_206582572.1">
    <property type="nucleotide sequence ID" value="NZ_JAFJZZ010000004.1"/>
</dbReference>
<evidence type="ECO:0000256" key="6">
    <source>
        <dbReference type="HAMAP-Rule" id="MF_00099"/>
    </source>
</evidence>
<sequence>MGIQGKNIRVLICDDSPVFRTFINAYLSKKEGIEIIGIARDAFDAQDKIQQLKPDVLSLDVEMPRMNGIELTKKLMTTSALPIILVSAADLSVFDALQAGAVDIVKKPDANITSPEAFIDELASKIRIAAIAKVSKSAPIRSAAPGAAVPPKPAAPIIGAKYSESVASSAIIAIGASTGGTEATLAVLQQLPAQVPPILVVQHMPAGFTKLYAERLNKICAMNVKEAQDGDSVMPGTVYIAPGDYQMELIRWAGGHKLRCTGKEKVSGHCPSVDVLFSSVAKESMKKNIGIILTGMGKDGATGLLEMRKKGAYTIGESQESCVVYGMPMVAQNIGAVMVQASNREIAHLLMKYLSNLS</sequence>
<keyword evidence="3 6" id="KW-0378">Hydrolase</keyword>
<evidence type="ECO:0000256" key="3">
    <source>
        <dbReference type="ARBA" id="ARBA00022801"/>
    </source>
</evidence>
<dbReference type="PROSITE" id="PS50110">
    <property type="entry name" value="RESPONSE_REGULATORY"/>
    <property type="match status" value="1"/>
</dbReference>
<dbReference type="HAMAP" id="MF_00099">
    <property type="entry name" value="CheB_chemtxs"/>
    <property type="match status" value="1"/>
</dbReference>
<dbReference type="EC" id="3.5.1.44" evidence="6"/>
<keyword evidence="6 8" id="KW-0597">Phosphoprotein</keyword>
<evidence type="ECO:0000256" key="8">
    <source>
        <dbReference type="PROSITE-ProRule" id="PRU00169"/>
    </source>
</evidence>
<dbReference type="CDD" id="cd17541">
    <property type="entry name" value="REC_CheB-like"/>
    <property type="match status" value="1"/>
</dbReference>
<dbReference type="Pfam" id="PF00072">
    <property type="entry name" value="Response_reg"/>
    <property type="match status" value="1"/>
</dbReference>
<dbReference type="GO" id="GO:0005737">
    <property type="term" value="C:cytoplasm"/>
    <property type="evidence" value="ECO:0007669"/>
    <property type="project" value="UniProtKB-SubCell"/>
</dbReference>
<comment type="PTM">
    <text evidence="6">Phosphorylated by CheA. Phosphorylation of the N-terminal regulatory domain activates the methylesterase activity.</text>
</comment>
<dbReference type="InterPro" id="IPR001789">
    <property type="entry name" value="Sig_transdc_resp-reg_receiver"/>
</dbReference>
<comment type="function">
    <text evidence="6">Involved in chemotaxis. Part of a chemotaxis signal transduction system that modulates chemotaxis in response to various stimuli. Catalyzes the demethylation of specific methylglutamate residues introduced into the chemoreceptors (methyl-accepting chemotaxis proteins or MCP) by CheR. Also mediates the irreversible deamidation of specific glutamine residues to glutamic acid.</text>
</comment>
<evidence type="ECO:0000259" key="9">
    <source>
        <dbReference type="PROSITE" id="PS50110"/>
    </source>
</evidence>
<feature type="active site" evidence="6 7">
    <location>
        <position position="177"/>
    </location>
</feature>
<dbReference type="GO" id="GO:0006935">
    <property type="term" value="P:chemotaxis"/>
    <property type="evidence" value="ECO:0007669"/>
    <property type="project" value="UniProtKB-UniRule"/>
</dbReference>
<dbReference type="EMBL" id="JAFJZZ010000004">
    <property type="protein sequence ID" value="MBN7773735.1"/>
    <property type="molecule type" value="Genomic_DNA"/>
</dbReference>
<comment type="catalytic activity">
    <reaction evidence="6">
        <text>L-glutaminyl-[protein] + H2O = L-glutamyl-[protein] + NH4(+)</text>
        <dbReference type="Rhea" id="RHEA:16441"/>
        <dbReference type="Rhea" id="RHEA-COMP:10207"/>
        <dbReference type="Rhea" id="RHEA-COMP:10208"/>
        <dbReference type="ChEBI" id="CHEBI:15377"/>
        <dbReference type="ChEBI" id="CHEBI:28938"/>
        <dbReference type="ChEBI" id="CHEBI:29973"/>
        <dbReference type="ChEBI" id="CHEBI:30011"/>
        <dbReference type="EC" id="3.5.1.44"/>
    </reaction>
</comment>
<comment type="domain">
    <text evidence="6">Contains a C-terminal catalytic domain, and an N-terminal region which modulates catalytic activity.</text>
</comment>
<dbReference type="CDD" id="cd16432">
    <property type="entry name" value="CheB_Rec"/>
    <property type="match status" value="1"/>
</dbReference>
<dbReference type="PROSITE" id="PS50122">
    <property type="entry name" value="CHEB"/>
    <property type="match status" value="1"/>
</dbReference>
<protein>
    <recommendedName>
        <fullName evidence="6">Protein-glutamate methylesterase/protein-glutamine glutaminase</fullName>
        <ecNumber evidence="6">3.1.1.61</ecNumber>
        <ecNumber evidence="6">3.5.1.44</ecNumber>
    </recommendedName>
</protein>
<comment type="subcellular location">
    <subcellularLocation>
        <location evidence="6">Cytoplasm</location>
    </subcellularLocation>
</comment>
<dbReference type="GO" id="GO:0000156">
    <property type="term" value="F:phosphorelay response regulator activity"/>
    <property type="evidence" value="ECO:0007669"/>
    <property type="project" value="InterPro"/>
</dbReference>
<dbReference type="InterPro" id="IPR008248">
    <property type="entry name" value="CheB-like"/>
</dbReference>
<comment type="function">
    <text evidence="4">May play the central regulatory role in sporulation. It may be an element of the effector pathway responsible for the activation of sporulation genes in response to nutritional stress. Spo0A may act in concert with spo0H (a sigma factor) to control the expression of some genes that are critical to the sporulation process.</text>
</comment>
<evidence type="ECO:0000313" key="11">
    <source>
        <dbReference type="EMBL" id="MBN7773735.1"/>
    </source>
</evidence>
<keyword evidence="12" id="KW-1185">Reference proteome</keyword>
<dbReference type="InterPro" id="IPR011006">
    <property type="entry name" value="CheY-like_superfamily"/>
</dbReference>
<dbReference type="SUPFAM" id="SSF52738">
    <property type="entry name" value="Methylesterase CheB, C-terminal domain"/>
    <property type="match status" value="1"/>
</dbReference>
<keyword evidence="2 6" id="KW-0145">Chemotaxis</keyword>
<evidence type="ECO:0000313" key="12">
    <source>
        <dbReference type="Proteomes" id="UP000664545"/>
    </source>
</evidence>
<feature type="modified residue" description="4-aspartylphosphate" evidence="6 8">
    <location>
        <position position="60"/>
    </location>
</feature>
<dbReference type="SUPFAM" id="SSF52172">
    <property type="entry name" value="CheY-like"/>
    <property type="match status" value="1"/>
</dbReference>
<comment type="caution">
    <text evidence="11">The sequence shown here is derived from an EMBL/GenBank/DDBJ whole genome shotgun (WGS) entry which is preliminary data.</text>
</comment>
<proteinExistence type="inferred from homology"/>
<evidence type="ECO:0000256" key="2">
    <source>
        <dbReference type="ARBA" id="ARBA00022500"/>
    </source>
</evidence>
<organism evidence="11 12">
    <name type="scientific">Clostridium aminobutyricum</name>
    <dbReference type="NCBI Taxonomy" id="33953"/>
    <lineage>
        <taxon>Bacteria</taxon>
        <taxon>Bacillati</taxon>
        <taxon>Bacillota</taxon>
        <taxon>Clostridia</taxon>
        <taxon>Eubacteriales</taxon>
        <taxon>Clostridiaceae</taxon>
        <taxon>Clostridium</taxon>
    </lineage>
</organism>
<keyword evidence="1 6" id="KW-0963">Cytoplasm</keyword>
<evidence type="ECO:0000256" key="5">
    <source>
        <dbReference type="ARBA" id="ARBA00048267"/>
    </source>
</evidence>
<feature type="active site" evidence="6 7">
    <location>
        <position position="299"/>
    </location>
</feature>
<feature type="active site" evidence="6 7">
    <location>
        <position position="203"/>
    </location>
</feature>
<dbReference type="Gene3D" id="3.40.50.2300">
    <property type="match status" value="1"/>
</dbReference>
<dbReference type="PIRSF" id="PIRSF000876">
    <property type="entry name" value="RR_chemtxs_CheB"/>
    <property type="match status" value="1"/>
</dbReference>
<dbReference type="AlphaFoldDB" id="A0A939D9T0"/>